<name>A0ABV2JLF8_9STRE</name>
<evidence type="ECO:0000313" key="3">
    <source>
        <dbReference type="Proteomes" id="UP001549055"/>
    </source>
</evidence>
<sequence length="205" mass="23114">MRKFLQELVTEIAYYLEILLSVILAIALVFFTFSLVQSLMGIVVATGNVDNLFGDFLARAMTIAVGIELIKMFSKPSPNTVIEVLLFAIARQLVVNHPSETDFLIGIVSVAVLFAVRKYLFTQFDTSNSIVVRASQKVKIANVLARVSIPGEKHETLRDFMVRRLEEEEKTIAIGACLYYNNFALRIDNMHGDRITRVEIIRSLQ</sequence>
<accession>A0ABV2JLF8</accession>
<comment type="caution">
    <text evidence="2">The sequence shown here is derived from an EMBL/GenBank/DDBJ whole genome shotgun (WGS) entry which is preliminary data.</text>
</comment>
<keyword evidence="1" id="KW-0472">Membrane</keyword>
<protein>
    <recommendedName>
        <fullName evidence="4">Transporter</fullName>
    </recommendedName>
</protein>
<organism evidence="2 3">
    <name type="scientific">Streptococcus gallinaceus</name>
    <dbReference type="NCBI Taxonomy" id="165758"/>
    <lineage>
        <taxon>Bacteria</taxon>
        <taxon>Bacillati</taxon>
        <taxon>Bacillota</taxon>
        <taxon>Bacilli</taxon>
        <taxon>Lactobacillales</taxon>
        <taxon>Streptococcaceae</taxon>
        <taxon>Streptococcus</taxon>
    </lineage>
</organism>
<proteinExistence type="predicted"/>
<keyword evidence="3" id="KW-1185">Reference proteome</keyword>
<dbReference type="EMBL" id="JBEPMK010000004">
    <property type="protein sequence ID" value="MET3644753.1"/>
    <property type="molecule type" value="Genomic_DNA"/>
</dbReference>
<keyword evidence="1" id="KW-0812">Transmembrane</keyword>
<gene>
    <name evidence="2" type="ORF">ABID27_001380</name>
</gene>
<evidence type="ECO:0000313" key="2">
    <source>
        <dbReference type="EMBL" id="MET3644753.1"/>
    </source>
</evidence>
<feature type="transmembrane region" description="Helical" evidence="1">
    <location>
        <begin position="12"/>
        <end position="36"/>
    </location>
</feature>
<evidence type="ECO:0008006" key="4">
    <source>
        <dbReference type="Google" id="ProtNLM"/>
    </source>
</evidence>
<evidence type="ECO:0000256" key="1">
    <source>
        <dbReference type="SAM" id="Phobius"/>
    </source>
</evidence>
<dbReference type="Proteomes" id="UP001549055">
    <property type="component" value="Unassembled WGS sequence"/>
</dbReference>
<reference evidence="2 3" key="1">
    <citation type="submission" date="2024-06" db="EMBL/GenBank/DDBJ databases">
        <title>Genomic Encyclopedia of Type Strains, Phase IV (KMG-IV): sequencing the most valuable type-strain genomes for metagenomic binning, comparative biology and taxonomic classification.</title>
        <authorList>
            <person name="Goeker M."/>
        </authorList>
    </citation>
    <scope>NUCLEOTIDE SEQUENCE [LARGE SCALE GENOMIC DNA]</scope>
    <source>
        <strain evidence="2 3">DSM 15349</strain>
    </source>
</reference>
<dbReference type="RefSeq" id="WP_253364908.1">
    <property type="nucleotide sequence ID" value="NZ_JALJXU010000004.1"/>
</dbReference>
<keyword evidence="1" id="KW-1133">Transmembrane helix</keyword>